<protein>
    <submittedName>
        <fullName evidence="1">Uncharacterized protein</fullName>
    </submittedName>
</protein>
<evidence type="ECO:0000313" key="1">
    <source>
        <dbReference type="EMBL" id="KAH7977479.1"/>
    </source>
</evidence>
<reference evidence="1" key="1">
    <citation type="submission" date="2020-05" db="EMBL/GenBank/DDBJ databases">
        <title>Large-scale comparative analyses of tick genomes elucidate their genetic diversity and vector capacities.</title>
        <authorList>
            <person name="Jia N."/>
            <person name="Wang J."/>
            <person name="Shi W."/>
            <person name="Du L."/>
            <person name="Sun Y."/>
            <person name="Zhan W."/>
            <person name="Jiang J."/>
            <person name="Wang Q."/>
            <person name="Zhang B."/>
            <person name="Ji P."/>
            <person name="Sakyi L.B."/>
            <person name="Cui X."/>
            <person name="Yuan T."/>
            <person name="Jiang B."/>
            <person name="Yang W."/>
            <person name="Lam T.T.-Y."/>
            <person name="Chang Q."/>
            <person name="Ding S."/>
            <person name="Wang X."/>
            <person name="Zhu J."/>
            <person name="Ruan X."/>
            <person name="Zhao L."/>
            <person name="Wei J."/>
            <person name="Que T."/>
            <person name="Du C."/>
            <person name="Cheng J."/>
            <person name="Dai P."/>
            <person name="Han X."/>
            <person name="Huang E."/>
            <person name="Gao Y."/>
            <person name="Liu J."/>
            <person name="Shao H."/>
            <person name="Ye R."/>
            <person name="Li L."/>
            <person name="Wei W."/>
            <person name="Wang X."/>
            <person name="Wang C."/>
            <person name="Yang T."/>
            <person name="Huo Q."/>
            <person name="Li W."/>
            <person name="Guo W."/>
            <person name="Chen H."/>
            <person name="Zhou L."/>
            <person name="Ni X."/>
            <person name="Tian J."/>
            <person name="Zhou Y."/>
            <person name="Sheng Y."/>
            <person name="Liu T."/>
            <person name="Pan Y."/>
            <person name="Xia L."/>
            <person name="Li J."/>
            <person name="Zhao F."/>
            <person name="Cao W."/>
        </authorList>
    </citation>
    <scope>NUCLEOTIDE SEQUENCE</scope>
    <source>
        <strain evidence="1">Dsil-2018</strain>
    </source>
</reference>
<dbReference type="Proteomes" id="UP000821865">
    <property type="component" value="Chromosome 1"/>
</dbReference>
<organism evidence="1 2">
    <name type="scientific">Dermacentor silvarum</name>
    <name type="common">Tick</name>
    <dbReference type="NCBI Taxonomy" id="543639"/>
    <lineage>
        <taxon>Eukaryota</taxon>
        <taxon>Metazoa</taxon>
        <taxon>Ecdysozoa</taxon>
        <taxon>Arthropoda</taxon>
        <taxon>Chelicerata</taxon>
        <taxon>Arachnida</taxon>
        <taxon>Acari</taxon>
        <taxon>Parasitiformes</taxon>
        <taxon>Ixodida</taxon>
        <taxon>Ixodoidea</taxon>
        <taxon>Ixodidae</taxon>
        <taxon>Rhipicephalinae</taxon>
        <taxon>Dermacentor</taxon>
    </lineage>
</organism>
<gene>
    <name evidence="1" type="ORF">HPB49_001874</name>
</gene>
<name>A0ACB8DSI4_DERSI</name>
<accession>A0ACB8DSI4</accession>
<comment type="caution">
    <text evidence="1">The sequence shown here is derived from an EMBL/GenBank/DDBJ whole genome shotgun (WGS) entry which is preliminary data.</text>
</comment>
<proteinExistence type="predicted"/>
<keyword evidence="2" id="KW-1185">Reference proteome</keyword>
<dbReference type="EMBL" id="CM023470">
    <property type="protein sequence ID" value="KAH7977479.1"/>
    <property type="molecule type" value="Genomic_DNA"/>
</dbReference>
<sequence>MESEALDQDQVRLHPANTFTISTPVEARARAYAQITSITIGTNSADATAYIAPPDDAVRGVIHMAHTGESHAENVPFNPELPIIDARSFGKKRSIIITFATGPLPKAIRFCAGVRTCFPHRPKMETCYNCHPIGHRQDVCPAPASRCRHMHNCGEKHTPTEPPTCPPKCIVCGDGYHTGNIQSAGHQSRTREQTPAARKSSCRASSARSASRDRSYKLRQDLTWGDRVRRSPPASTQKIPDHNEGELRALREETPTRIGNSVSMDNIPDLVLSYSIRDVTWTRTQHTLGSDHYMIQVTVPFKPPRHTYMTHKLINWDAIRTTWTASPDNPITDIND</sequence>
<evidence type="ECO:0000313" key="2">
    <source>
        <dbReference type="Proteomes" id="UP000821865"/>
    </source>
</evidence>